<keyword evidence="4 5" id="KW-0067">ATP-binding</keyword>
<dbReference type="InterPro" id="IPR017441">
    <property type="entry name" value="Protein_kinase_ATP_BS"/>
</dbReference>
<dbReference type="Pfam" id="PF00069">
    <property type="entry name" value="Pkinase"/>
    <property type="match status" value="1"/>
</dbReference>
<dbReference type="InterPro" id="IPR008271">
    <property type="entry name" value="Ser/Thr_kinase_AS"/>
</dbReference>
<evidence type="ECO:0000256" key="4">
    <source>
        <dbReference type="ARBA" id="ARBA00022840"/>
    </source>
</evidence>
<gene>
    <name evidence="7" type="ORF">POL68_15885</name>
</gene>
<dbReference type="InterPro" id="IPR000719">
    <property type="entry name" value="Prot_kinase_dom"/>
</dbReference>
<evidence type="ECO:0000313" key="7">
    <source>
        <dbReference type="EMBL" id="MDC0709955.1"/>
    </source>
</evidence>
<feature type="domain" description="Protein kinase" evidence="6">
    <location>
        <begin position="9"/>
        <end position="276"/>
    </location>
</feature>
<dbReference type="PANTHER" id="PTHR43289">
    <property type="entry name" value="MITOGEN-ACTIVATED PROTEIN KINASE KINASE KINASE 20-RELATED"/>
    <property type="match status" value="1"/>
</dbReference>
<keyword evidence="8" id="KW-1185">Reference proteome</keyword>
<protein>
    <submittedName>
        <fullName evidence="7">Serine/threonine protein kinase</fullName>
    </submittedName>
</protein>
<keyword evidence="3 7" id="KW-0418">Kinase</keyword>
<dbReference type="EMBL" id="JAQNDM010000002">
    <property type="protein sequence ID" value="MDC0709955.1"/>
    <property type="molecule type" value="Genomic_DNA"/>
</dbReference>
<sequence>MRQRTLGPYRLLHRLGRGGMGEVWEAELMRQPGSRVALKVLHCDERRSGSQGRFIDEARIGALLDHPHIVRTLDLGREGEDLYLVMECLEGIPLSQVDPASEGPLSCGMVVEIGLQVLEALAYAQNAPSPAGVRLGLIHRDLKPSNLFLTAEGKVKIIDFGIARAAGLELTQTRTGQVRGSLPYLSPEQARGEALDTRSDLFSLGLVLHELLTGRRVFAQPNEAMVLSALLWSPIPPVRQFRADVPVALNEALMWALRRDKAQRPSSAEAFAQALRAGLPEEERWTQARLAHWSAHRRGRVPTASMELPAVFPGGTQTVPFRQTEVLPAAASCPVLPGPRLGGSGWRGVALAAAVLLVAGGVGVLANPWGALFTKPLLAMEKPSGAQEAPGRVTIDSRPRGAAVSIDGTLLGSAPLYRRVLSPGAYTVEAVFPDGRRQQKTLQVVPGMDAQLLLEW</sequence>
<proteinExistence type="predicted"/>
<dbReference type="GO" id="GO:0004674">
    <property type="term" value="F:protein serine/threonine kinase activity"/>
    <property type="evidence" value="ECO:0007669"/>
    <property type="project" value="UniProtKB-KW"/>
</dbReference>
<keyword evidence="2 5" id="KW-0547">Nucleotide-binding</keyword>
<dbReference type="Pfam" id="PF08308">
    <property type="entry name" value="PEGA"/>
    <property type="match status" value="1"/>
</dbReference>
<dbReference type="Gene3D" id="1.10.510.10">
    <property type="entry name" value="Transferase(Phosphotransferase) domain 1"/>
    <property type="match status" value="1"/>
</dbReference>
<accession>A0ABT5DA62</accession>
<keyword evidence="1" id="KW-0808">Transferase</keyword>
<dbReference type="PROSITE" id="PS50011">
    <property type="entry name" value="PROTEIN_KINASE_DOM"/>
    <property type="match status" value="1"/>
</dbReference>
<dbReference type="SUPFAM" id="SSF56112">
    <property type="entry name" value="Protein kinase-like (PK-like)"/>
    <property type="match status" value="1"/>
</dbReference>
<name>A0ABT5DA62_9BACT</name>
<reference evidence="7 8" key="1">
    <citation type="submission" date="2022-11" db="EMBL/GenBank/DDBJ databases">
        <title>Minimal conservation of predation-associated metabolite biosynthetic gene clusters underscores biosynthetic potential of Myxococcota including descriptions for ten novel species: Archangium lansinium sp. nov., Myxococcus landrumus sp. nov., Nannocystis bai.</title>
        <authorList>
            <person name="Ahearne A."/>
            <person name="Stevens C."/>
            <person name="Dowd S."/>
        </authorList>
    </citation>
    <scope>NUCLEOTIDE SEQUENCE [LARGE SCALE GENOMIC DNA]</scope>
    <source>
        <strain evidence="7 8">NCWAL01</strain>
    </source>
</reference>
<comment type="caution">
    <text evidence="7">The sequence shown here is derived from an EMBL/GenBank/DDBJ whole genome shotgun (WGS) entry which is preliminary data.</text>
</comment>
<dbReference type="PANTHER" id="PTHR43289:SF6">
    <property type="entry name" value="SERINE_THREONINE-PROTEIN KINASE NEKL-3"/>
    <property type="match status" value="1"/>
</dbReference>
<organism evidence="7 8">
    <name type="scientific">Stigmatella ashevillensis</name>
    <dbReference type="NCBI Taxonomy" id="2995309"/>
    <lineage>
        <taxon>Bacteria</taxon>
        <taxon>Pseudomonadati</taxon>
        <taxon>Myxococcota</taxon>
        <taxon>Myxococcia</taxon>
        <taxon>Myxococcales</taxon>
        <taxon>Cystobacterineae</taxon>
        <taxon>Archangiaceae</taxon>
        <taxon>Stigmatella</taxon>
    </lineage>
</organism>
<dbReference type="InterPro" id="IPR013229">
    <property type="entry name" value="PEGA"/>
</dbReference>
<evidence type="ECO:0000256" key="3">
    <source>
        <dbReference type="ARBA" id="ARBA00022777"/>
    </source>
</evidence>
<evidence type="ECO:0000256" key="1">
    <source>
        <dbReference type="ARBA" id="ARBA00022679"/>
    </source>
</evidence>
<dbReference type="PROSITE" id="PS00107">
    <property type="entry name" value="PROTEIN_KINASE_ATP"/>
    <property type="match status" value="1"/>
</dbReference>
<dbReference type="SMART" id="SM00220">
    <property type="entry name" value="S_TKc"/>
    <property type="match status" value="1"/>
</dbReference>
<dbReference type="Proteomes" id="UP001221838">
    <property type="component" value="Unassembled WGS sequence"/>
</dbReference>
<dbReference type="Gene3D" id="3.30.200.20">
    <property type="entry name" value="Phosphorylase Kinase, domain 1"/>
    <property type="match status" value="1"/>
</dbReference>
<dbReference type="RefSeq" id="WP_272138959.1">
    <property type="nucleotide sequence ID" value="NZ_JAQNDM010000002.1"/>
</dbReference>
<evidence type="ECO:0000259" key="6">
    <source>
        <dbReference type="PROSITE" id="PS50011"/>
    </source>
</evidence>
<dbReference type="PROSITE" id="PS00108">
    <property type="entry name" value="PROTEIN_KINASE_ST"/>
    <property type="match status" value="1"/>
</dbReference>
<evidence type="ECO:0000313" key="8">
    <source>
        <dbReference type="Proteomes" id="UP001221838"/>
    </source>
</evidence>
<evidence type="ECO:0000256" key="2">
    <source>
        <dbReference type="ARBA" id="ARBA00022741"/>
    </source>
</evidence>
<evidence type="ECO:0000256" key="5">
    <source>
        <dbReference type="PROSITE-ProRule" id="PRU10141"/>
    </source>
</evidence>
<dbReference type="CDD" id="cd14014">
    <property type="entry name" value="STKc_PknB_like"/>
    <property type="match status" value="1"/>
</dbReference>
<feature type="binding site" evidence="5">
    <location>
        <position position="39"/>
    </location>
    <ligand>
        <name>ATP</name>
        <dbReference type="ChEBI" id="CHEBI:30616"/>
    </ligand>
</feature>
<keyword evidence="7" id="KW-0723">Serine/threonine-protein kinase</keyword>
<dbReference type="InterPro" id="IPR011009">
    <property type="entry name" value="Kinase-like_dom_sf"/>
</dbReference>